<sequence length="103" mass="11132">MTHRIAPDVVWLSDDGEVRLYDPGSGEFQTLNSTATELWLLVSEGRGTDDITAELGRRYGAEDPGQLDEIARDVADFLTRLTAQGLLVTDGRPQPGTEASADA</sequence>
<comment type="caution">
    <text evidence="1">The sequence shown here is derived from an EMBL/GenBank/DDBJ whole genome shotgun (WGS) entry which is preliminary data.</text>
</comment>
<dbReference type="Proteomes" id="UP001291653">
    <property type="component" value="Unassembled WGS sequence"/>
</dbReference>
<organism evidence="1 2">
    <name type="scientific">Streptomyces yaizuensis</name>
    <dbReference type="NCBI Taxonomy" id="2989713"/>
    <lineage>
        <taxon>Bacteria</taxon>
        <taxon>Bacillati</taxon>
        <taxon>Actinomycetota</taxon>
        <taxon>Actinomycetes</taxon>
        <taxon>Kitasatosporales</taxon>
        <taxon>Streptomycetaceae</taxon>
        <taxon>Streptomyces</taxon>
    </lineage>
</organism>
<proteinExistence type="predicted"/>
<evidence type="ECO:0000313" key="1">
    <source>
        <dbReference type="EMBL" id="GLF93060.1"/>
    </source>
</evidence>
<evidence type="ECO:0000313" key="2">
    <source>
        <dbReference type="Proteomes" id="UP001291653"/>
    </source>
</evidence>
<gene>
    <name evidence="1" type="ORF">SYYSPA8_02205</name>
</gene>
<dbReference type="Pfam" id="PF05402">
    <property type="entry name" value="PqqD"/>
    <property type="match status" value="1"/>
</dbReference>
<dbReference type="RefSeq" id="WP_323445167.1">
    <property type="nucleotide sequence ID" value="NZ_BSBI01000001.1"/>
</dbReference>
<keyword evidence="2" id="KW-1185">Reference proteome</keyword>
<reference evidence="1 2" key="1">
    <citation type="submission" date="2022-10" db="EMBL/GenBank/DDBJ databases">
        <title>Draft genome sequence of Streptomyces sp. YSPA8.</title>
        <authorList>
            <person name="Moriuchi R."/>
            <person name="Dohra H."/>
            <person name="Yamamura H."/>
            <person name="Kodani S."/>
        </authorList>
    </citation>
    <scope>NUCLEOTIDE SEQUENCE [LARGE SCALE GENOMIC DNA]</scope>
    <source>
        <strain evidence="1 2">YSPA8</strain>
    </source>
</reference>
<accession>A0ABQ5NRU2</accession>
<dbReference type="Gene3D" id="1.10.10.1150">
    <property type="entry name" value="Coenzyme PQQ synthesis protein D (PqqD)"/>
    <property type="match status" value="1"/>
</dbReference>
<dbReference type="InterPro" id="IPR041881">
    <property type="entry name" value="PqqD_sf"/>
</dbReference>
<dbReference type="InterPro" id="IPR008792">
    <property type="entry name" value="PQQD"/>
</dbReference>
<name>A0ABQ5NRU2_9ACTN</name>
<protein>
    <submittedName>
        <fullName evidence="1">HPr-rel-A system PqqD family peptide chaperone</fullName>
    </submittedName>
</protein>
<dbReference type="EMBL" id="BSBI01000001">
    <property type="protein sequence ID" value="GLF93060.1"/>
    <property type="molecule type" value="Genomic_DNA"/>
</dbReference>